<keyword evidence="6" id="KW-0449">Lipoprotein</keyword>
<dbReference type="GO" id="GO:0006950">
    <property type="term" value="P:response to stress"/>
    <property type="evidence" value="ECO:0007669"/>
    <property type="project" value="UniProtKB-ARBA"/>
</dbReference>
<evidence type="ECO:0000313" key="10">
    <source>
        <dbReference type="Proteomes" id="UP001353858"/>
    </source>
</evidence>
<dbReference type="SUPFAM" id="SSF54236">
    <property type="entry name" value="Ubiquitin-like"/>
    <property type="match status" value="1"/>
</dbReference>
<keyword evidence="3" id="KW-0963">Cytoplasm</keyword>
<keyword evidence="7" id="KW-0968">Cytoplasmic vesicle</keyword>
<dbReference type="Proteomes" id="UP001353858">
    <property type="component" value="Unassembled WGS sequence"/>
</dbReference>
<evidence type="ECO:0000256" key="5">
    <source>
        <dbReference type="ARBA" id="ARBA00023136"/>
    </source>
</evidence>
<dbReference type="PANTHER" id="PTHR21398:SF4">
    <property type="entry name" value="AGAP002980-PA"/>
    <property type="match status" value="1"/>
</dbReference>
<organism evidence="9 10">
    <name type="scientific">Aquatica leii</name>
    <dbReference type="NCBI Taxonomy" id="1421715"/>
    <lineage>
        <taxon>Eukaryota</taxon>
        <taxon>Metazoa</taxon>
        <taxon>Ecdysozoa</taxon>
        <taxon>Arthropoda</taxon>
        <taxon>Hexapoda</taxon>
        <taxon>Insecta</taxon>
        <taxon>Pterygota</taxon>
        <taxon>Neoptera</taxon>
        <taxon>Endopterygota</taxon>
        <taxon>Coleoptera</taxon>
        <taxon>Polyphaga</taxon>
        <taxon>Elateriformia</taxon>
        <taxon>Elateroidea</taxon>
        <taxon>Lampyridae</taxon>
        <taxon>Luciolinae</taxon>
        <taxon>Aquatica</taxon>
    </lineage>
</organism>
<keyword evidence="5" id="KW-0472">Membrane</keyword>
<dbReference type="PANTHER" id="PTHR21398">
    <property type="entry name" value="AGAP007094-PA"/>
    <property type="match status" value="1"/>
</dbReference>
<dbReference type="GO" id="GO:0012505">
    <property type="term" value="C:endomembrane system"/>
    <property type="evidence" value="ECO:0007669"/>
    <property type="project" value="UniProtKB-SubCell"/>
</dbReference>
<comment type="subcellular location">
    <subcellularLocation>
        <location evidence="1">Cytoplasmic vesicle</location>
        <location evidence="1">Autophagosome</location>
    </subcellularLocation>
    <subcellularLocation>
        <location evidence="8">Endomembrane system</location>
        <topology evidence="8">Lipid-anchor</topology>
    </subcellularLocation>
</comment>
<dbReference type="EMBL" id="JARPUR010000004">
    <property type="protein sequence ID" value="KAK4878110.1"/>
    <property type="molecule type" value="Genomic_DNA"/>
</dbReference>
<gene>
    <name evidence="9" type="ORF">RN001_010616</name>
</gene>
<dbReference type="FunFam" id="3.10.20.90:FF:000149">
    <property type="entry name" value="microtubule-associated proteins 1A/1B light chain 3C"/>
    <property type="match status" value="1"/>
</dbReference>
<evidence type="ECO:0000256" key="4">
    <source>
        <dbReference type="ARBA" id="ARBA00023006"/>
    </source>
</evidence>
<evidence type="ECO:0000256" key="7">
    <source>
        <dbReference type="ARBA" id="ARBA00023329"/>
    </source>
</evidence>
<dbReference type="Pfam" id="PF07841">
    <property type="entry name" value="DM4_12"/>
    <property type="match status" value="1"/>
</dbReference>
<sequence>MLEKFNVEFRKPRRDINCNNKGKGKTIEIRKEEVMAIRNRFPTKIPIIVQRFTKENNLPLLDKSKFLVPQEITMSQFLTIIRNRMHITSSQALYLLINNKSLVSLSLTLAEKKTVTNIKTESQQLKRIFWDTVYTERAPAILPKRSINLSVCVQSNFEMPFNISHFYPTVVTGRSYDYDLDRHTFYRYIIEVLNEMGLQGENCLLRTICEIGEIPMHTDDTENNVLESIVHFLFSPTEDYYLDGNSNRTINDVYVKAENWGKVYGKCHKKYYKCPVSIVGLFTKFFYI</sequence>
<evidence type="ECO:0000313" key="9">
    <source>
        <dbReference type="EMBL" id="KAK4878110.1"/>
    </source>
</evidence>
<evidence type="ECO:0000256" key="1">
    <source>
        <dbReference type="ARBA" id="ARBA00004419"/>
    </source>
</evidence>
<dbReference type="GO" id="GO:0031410">
    <property type="term" value="C:cytoplasmic vesicle"/>
    <property type="evidence" value="ECO:0007669"/>
    <property type="project" value="UniProtKB-KW"/>
</dbReference>
<dbReference type="AlphaFoldDB" id="A0AAN7P189"/>
<reference evidence="10" key="1">
    <citation type="submission" date="2023-01" db="EMBL/GenBank/DDBJ databases">
        <title>Key to firefly adult light organ development and bioluminescence: homeobox transcription factors regulate luciferase expression and transportation to peroxisome.</title>
        <authorList>
            <person name="Fu X."/>
        </authorList>
    </citation>
    <scope>NUCLEOTIDE SEQUENCE [LARGE SCALE GENOMIC DNA]</scope>
</reference>
<protein>
    <submittedName>
        <fullName evidence="9">Uncharacterized protein</fullName>
    </submittedName>
</protein>
<comment type="similarity">
    <text evidence="2">Belongs to the ATG8 family.</text>
</comment>
<comment type="caution">
    <text evidence="9">The sequence shown here is derived from an EMBL/GenBank/DDBJ whole genome shotgun (WGS) entry which is preliminary data.</text>
</comment>
<dbReference type="InterPro" id="IPR006631">
    <property type="entry name" value="DM4_12"/>
</dbReference>
<evidence type="ECO:0000256" key="6">
    <source>
        <dbReference type="ARBA" id="ARBA00023288"/>
    </source>
</evidence>
<evidence type="ECO:0000256" key="3">
    <source>
        <dbReference type="ARBA" id="ARBA00022490"/>
    </source>
</evidence>
<name>A0AAN7P189_9COLE</name>
<dbReference type="InterPro" id="IPR029071">
    <property type="entry name" value="Ubiquitin-like_domsf"/>
</dbReference>
<evidence type="ECO:0000256" key="8">
    <source>
        <dbReference type="ARBA" id="ARBA00037868"/>
    </source>
</evidence>
<proteinExistence type="inferred from homology"/>
<dbReference type="InterPro" id="IPR004241">
    <property type="entry name" value="Atg8-like"/>
</dbReference>
<accession>A0AAN7P189</accession>
<dbReference type="GO" id="GO:0016236">
    <property type="term" value="P:macroautophagy"/>
    <property type="evidence" value="ECO:0007669"/>
    <property type="project" value="UniProtKB-ARBA"/>
</dbReference>
<keyword evidence="4" id="KW-0072">Autophagy</keyword>
<dbReference type="Pfam" id="PF02991">
    <property type="entry name" value="ATG8"/>
    <property type="match status" value="1"/>
</dbReference>
<dbReference type="GO" id="GO:0005776">
    <property type="term" value="C:autophagosome"/>
    <property type="evidence" value="ECO:0007669"/>
    <property type="project" value="UniProtKB-SubCell"/>
</dbReference>
<evidence type="ECO:0000256" key="2">
    <source>
        <dbReference type="ARBA" id="ARBA00007293"/>
    </source>
</evidence>
<dbReference type="Gene3D" id="3.10.20.90">
    <property type="entry name" value="Phosphatidylinositol 3-kinase Catalytic Subunit, Chain A, domain 1"/>
    <property type="match status" value="1"/>
</dbReference>
<dbReference type="SMART" id="SM00718">
    <property type="entry name" value="DM4_12"/>
    <property type="match status" value="1"/>
</dbReference>
<keyword evidence="10" id="KW-1185">Reference proteome</keyword>